<evidence type="ECO:0000256" key="2">
    <source>
        <dbReference type="SAM" id="Phobius"/>
    </source>
</evidence>
<feature type="compositionally biased region" description="Low complexity" evidence="1">
    <location>
        <begin position="209"/>
        <end position="218"/>
    </location>
</feature>
<keyword evidence="2" id="KW-0472">Membrane</keyword>
<feature type="compositionally biased region" description="Low complexity" evidence="1">
    <location>
        <begin position="45"/>
        <end position="60"/>
    </location>
</feature>
<name>A0ABP9I8C7_9ACTN</name>
<feature type="transmembrane region" description="Helical" evidence="2">
    <location>
        <begin position="477"/>
        <end position="504"/>
    </location>
</feature>
<feature type="transmembrane region" description="Helical" evidence="2">
    <location>
        <begin position="428"/>
        <end position="456"/>
    </location>
</feature>
<feature type="transmembrane region" description="Helical" evidence="2">
    <location>
        <begin position="524"/>
        <end position="550"/>
    </location>
</feature>
<feature type="compositionally biased region" description="Low complexity" evidence="1">
    <location>
        <begin position="76"/>
        <end position="86"/>
    </location>
</feature>
<dbReference type="PANTHER" id="PTHR33133">
    <property type="entry name" value="OS08G0107100 PROTEIN-RELATED"/>
    <property type="match status" value="1"/>
</dbReference>
<evidence type="ECO:0000256" key="1">
    <source>
        <dbReference type="SAM" id="MobiDB-lite"/>
    </source>
</evidence>
<feature type="compositionally biased region" description="Gly residues" evidence="1">
    <location>
        <begin position="197"/>
        <end position="208"/>
    </location>
</feature>
<dbReference type="EMBL" id="BAABHS010000040">
    <property type="protein sequence ID" value="GAA4990464.1"/>
    <property type="molecule type" value="Genomic_DNA"/>
</dbReference>
<feature type="compositionally biased region" description="Low complexity" evidence="1">
    <location>
        <begin position="99"/>
        <end position="143"/>
    </location>
</feature>
<evidence type="ECO:0000313" key="3">
    <source>
        <dbReference type="EMBL" id="GAA4990464.1"/>
    </source>
</evidence>
<feature type="compositionally biased region" description="Low complexity" evidence="1">
    <location>
        <begin position="20"/>
        <end position="34"/>
    </location>
</feature>
<accession>A0ABP9I8C7</accession>
<reference evidence="4" key="1">
    <citation type="journal article" date="2019" name="Int. J. Syst. Evol. Microbiol.">
        <title>The Global Catalogue of Microorganisms (GCM) 10K type strain sequencing project: providing services to taxonomists for standard genome sequencing and annotation.</title>
        <authorList>
            <consortium name="The Broad Institute Genomics Platform"/>
            <consortium name="The Broad Institute Genome Sequencing Center for Infectious Disease"/>
            <person name="Wu L."/>
            <person name="Ma J."/>
        </authorList>
    </citation>
    <scope>NUCLEOTIDE SEQUENCE [LARGE SCALE GENOMIC DNA]</scope>
    <source>
        <strain evidence="4">JCM 17986</strain>
    </source>
</reference>
<proteinExistence type="predicted"/>
<comment type="caution">
    <text evidence="3">The sequence shown here is derived from an EMBL/GenBank/DDBJ whole genome shotgun (WGS) entry which is preliminary data.</text>
</comment>
<dbReference type="Proteomes" id="UP001500466">
    <property type="component" value="Unassembled WGS sequence"/>
</dbReference>
<keyword evidence="2" id="KW-1133">Transmembrane helix</keyword>
<feature type="region of interest" description="Disordered" evidence="1">
    <location>
        <begin position="1"/>
        <end position="264"/>
    </location>
</feature>
<feature type="compositionally biased region" description="Low complexity" evidence="1">
    <location>
        <begin position="157"/>
        <end position="196"/>
    </location>
</feature>
<keyword evidence="2" id="KW-0812">Transmembrane</keyword>
<evidence type="ECO:0008006" key="5">
    <source>
        <dbReference type="Google" id="ProtNLM"/>
    </source>
</evidence>
<keyword evidence="4" id="KW-1185">Reference proteome</keyword>
<dbReference type="RefSeq" id="WP_345680063.1">
    <property type="nucleotide sequence ID" value="NZ_BAABHS010000040.1"/>
</dbReference>
<protein>
    <recommendedName>
        <fullName evidence="5">Membrane domain of glycerophosphoryl diester phosphodiesterase</fullName>
    </recommendedName>
</protein>
<organism evidence="3 4">
    <name type="scientific">Yinghuangia aomiensis</name>
    <dbReference type="NCBI Taxonomy" id="676205"/>
    <lineage>
        <taxon>Bacteria</taxon>
        <taxon>Bacillati</taxon>
        <taxon>Actinomycetota</taxon>
        <taxon>Actinomycetes</taxon>
        <taxon>Kitasatosporales</taxon>
        <taxon>Streptomycetaceae</taxon>
        <taxon>Yinghuangia</taxon>
    </lineage>
</organism>
<sequence length="579" mass="57901">MTDSPGRPADEPRKVPTPPETAADDAGTPDTADAPEPPAGPAPDPAATAPDAPWTATDAPRLNAPRAEAASEDEPTAPTAPTADAPRGGDATSRREADASGSGADGSGKASADTSTDTSTVANVDASADAAADAVPGGSAAPDSPVSEDSPGTPDTGAPSAASGASPAADGADAAPSAAPVPPGWSSQQPPAASGWGVPGGSGNGVPPGWGAPHQQPDPQQPRPPQTPKWGAPGGPPPTHGWGAPGGPGWGAPPRWQGSATPAAKPGIIPLRPLGVGEVLDGAIAAMRAHWKLMIGLSLVVALVTQAIAVPAQWAILRNVDLSPLDEPNPDTDQLRDIMGPLVGSTAVLFVVMLLGQLVITGILTLVVSRAVLGKDITLDRAWQGTKPLLWRLLGVSALTPLIPAGLFLACLLPGLVLAALFGAAGGAVLVLGFIGGGVLFVYAYVLLALATPALILEKQTVGKALARSRKLVTGSWWRVCGILLLITILSGILGAIVQTPFGLATGFSQFGAAAVPDSFTDAMIVGIGGVIAYAITFPFNAGATALLYIDQRMRREALDLELARAAGLVPDDATPAAS</sequence>
<feature type="transmembrane region" description="Helical" evidence="2">
    <location>
        <begin position="293"/>
        <end position="316"/>
    </location>
</feature>
<feature type="transmembrane region" description="Helical" evidence="2">
    <location>
        <begin position="347"/>
        <end position="368"/>
    </location>
</feature>
<dbReference type="PANTHER" id="PTHR33133:SF1">
    <property type="entry name" value="EXPRESSED PROTEIN-RELATED"/>
    <property type="match status" value="1"/>
</dbReference>
<feature type="transmembrane region" description="Helical" evidence="2">
    <location>
        <begin position="389"/>
        <end position="422"/>
    </location>
</feature>
<feature type="compositionally biased region" description="Pro residues" evidence="1">
    <location>
        <begin position="35"/>
        <end position="44"/>
    </location>
</feature>
<gene>
    <name evidence="3" type="ORF">GCM10023205_72350</name>
</gene>
<evidence type="ECO:0000313" key="4">
    <source>
        <dbReference type="Proteomes" id="UP001500466"/>
    </source>
</evidence>